<dbReference type="AlphaFoldDB" id="A0A2P2MZ37"/>
<proteinExistence type="predicted"/>
<name>A0A2P2MZ37_RHIMU</name>
<organism evidence="1">
    <name type="scientific">Rhizophora mucronata</name>
    <name type="common">Asiatic mangrove</name>
    <dbReference type="NCBI Taxonomy" id="61149"/>
    <lineage>
        <taxon>Eukaryota</taxon>
        <taxon>Viridiplantae</taxon>
        <taxon>Streptophyta</taxon>
        <taxon>Embryophyta</taxon>
        <taxon>Tracheophyta</taxon>
        <taxon>Spermatophyta</taxon>
        <taxon>Magnoliopsida</taxon>
        <taxon>eudicotyledons</taxon>
        <taxon>Gunneridae</taxon>
        <taxon>Pentapetalae</taxon>
        <taxon>rosids</taxon>
        <taxon>fabids</taxon>
        <taxon>Malpighiales</taxon>
        <taxon>Rhizophoraceae</taxon>
        <taxon>Rhizophora</taxon>
    </lineage>
</organism>
<sequence>MVTVSSICRLSIKISNASCELPCMPSPLII</sequence>
<reference evidence="1" key="1">
    <citation type="submission" date="2018-02" db="EMBL/GenBank/DDBJ databases">
        <title>Rhizophora mucronata_Transcriptome.</title>
        <authorList>
            <person name="Meera S.P."/>
            <person name="Sreeshan A."/>
            <person name="Augustine A."/>
        </authorList>
    </citation>
    <scope>NUCLEOTIDE SEQUENCE</scope>
    <source>
        <tissue evidence="1">Leaf</tissue>
    </source>
</reference>
<evidence type="ECO:0000313" key="1">
    <source>
        <dbReference type="EMBL" id="MBX35487.1"/>
    </source>
</evidence>
<protein>
    <submittedName>
        <fullName evidence="1">Uncharacterized protein</fullName>
    </submittedName>
</protein>
<accession>A0A2P2MZ37</accession>
<dbReference type="EMBL" id="GGEC01055003">
    <property type="protein sequence ID" value="MBX35487.1"/>
    <property type="molecule type" value="Transcribed_RNA"/>
</dbReference>